<keyword evidence="1" id="KW-0732">Signal</keyword>
<feature type="chain" id="PRO_5032485090" description="DUF1223 domain-containing protein" evidence="1">
    <location>
        <begin position="23"/>
        <end position="231"/>
    </location>
</feature>
<dbReference type="EMBL" id="BLJN01000002">
    <property type="protein sequence ID" value="GFE79963.1"/>
    <property type="molecule type" value="Genomic_DNA"/>
</dbReference>
<dbReference type="Proteomes" id="UP000445000">
    <property type="component" value="Unassembled WGS sequence"/>
</dbReference>
<dbReference type="Pfam" id="PF06764">
    <property type="entry name" value="DUF1223"/>
    <property type="match status" value="1"/>
</dbReference>
<evidence type="ECO:0000256" key="1">
    <source>
        <dbReference type="SAM" id="SignalP"/>
    </source>
</evidence>
<accession>A0A829YAE4</accession>
<dbReference type="RefSeq" id="WP_161811711.1">
    <property type="nucleotide sequence ID" value="NZ_BLJN01000002.1"/>
</dbReference>
<evidence type="ECO:0000313" key="3">
    <source>
        <dbReference type="Proteomes" id="UP000445000"/>
    </source>
</evidence>
<proteinExistence type="predicted"/>
<dbReference type="InterPro" id="IPR036249">
    <property type="entry name" value="Thioredoxin-like_sf"/>
</dbReference>
<dbReference type="InterPro" id="IPR010634">
    <property type="entry name" value="DUF1223"/>
</dbReference>
<sequence length="231" mass="25377">MSIIIRAWLALLGLVGSAVAFAQPVVVELFTSQGCSSCPPADVLIGELARRPGVIALAYHVDYWDDRGWQDRFSLPEATLRQRGYVRRLEKSGAFTPQIVVSGDTSLVGSNRTAVEKAVAGDRDALRMSLSKEGNSLYIYFLEAWRESMDVFLVSYLKEATDRIDGGENAHRTLKHFNVVRSFKKLGTWNGKPQRMVAPLAELPRDASAVAVILQRKNQGAVAGAASFTLH</sequence>
<dbReference type="SUPFAM" id="SSF52833">
    <property type="entry name" value="Thioredoxin-like"/>
    <property type="match status" value="1"/>
</dbReference>
<dbReference type="PANTHER" id="PTHR36057:SF1">
    <property type="entry name" value="LIPOPROTEIN LIPID ATTACHMENT SITE-LIKE PROTEIN, PUTATIVE (DUF1223)-RELATED"/>
    <property type="match status" value="1"/>
</dbReference>
<comment type="caution">
    <text evidence="2">The sequence shown here is derived from an EMBL/GenBank/DDBJ whole genome shotgun (WGS) entry which is preliminary data.</text>
</comment>
<organism evidence="2 3">
    <name type="scientific">Steroidobacter agaridevorans</name>
    <dbReference type="NCBI Taxonomy" id="2695856"/>
    <lineage>
        <taxon>Bacteria</taxon>
        <taxon>Pseudomonadati</taxon>
        <taxon>Pseudomonadota</taxon>
        <taxon>Gammaproteobacteria</taxon>
        <taxon>Steroidobacterales</taxon>
        <taxon>Steroidobacteraceae</taxon>
        <taxon>Steroidobacter</taxon>
    </lineage>
</organism>
<name>A0A829YAE4_9GAMM</name>
<feature type="signal peptide" evidence="1">
    <location>
        <begin position="1"/>
        <end position="22"/>
    </location>
</feature>
<dbReference type="AlphaFoldDB" id="A0A829YAE4"/>
<protein>
    <recommendedName>
        <fullName evidence="4">DUF1223 domain-containing protein</fullName>
    </recommendedName>
</protein>
<evidence type="ECO:0000313" key="2">
    <source>
        <dbReference type="EMBL" id="GFE79963.1"/>
    </source>
</evidence>
<evidence type="ECO:0008006" key="4">
    <source>
        <dbReference type="Google" id="ProtNLM"/>
    </source>
</evidence>
<reference evidence="3" key="1">
    <citation type="submission" date="2020-01" db="EMBL/GenBank/DDBJ databases">
        <title>'Steroidobacter agaridevorans' sp. nov., agar-degrading bacteria isolated from rhizosphere soils.</title>
        <authorList>
            <person name="Ikenaga M."/>
            <person name="Kataoka M."/>
            <person name="Murouchi A."/>
            <person name="Katsuragi S."/>
            <person name="Sakai M."/>
        </authorList>
    </citation>
    <scope>NUCLEOTIDE SEQUENCE [LARGE SCALE GENOMIC DNA]</scope>
    <source>
        <strain evidence="3">YU21-B</strain>
    </source>
</reference>
<keyword evidence="3" id="KW-1185">Reference proteome</keyword>
<gene>
    <name evidence="2" type="ORF">GCM10011487_19630</name>
</gene>
<dbReference type="PANTHER" id="PTHR36057">
    <property type="match status" value="1"/>
</dbReference>